<name>A0A0B8NR86_9VIBR</name>
<organism evidence="1 2">
    <name type="scientific">Vibrio ishigakensis</name>
    <dbReference type="NCBI Taxonomy" id="1481914"/>
    <lineage>
        <taxon>Bacteria</taxon>
        <taxon>Pseudomonadati</taxon>
        <taxon>Pseudomonadota</taxon>
        <taxon>Gammaproteobacteria</taxon>
        <taxon>Vibrionales</taxon>
        <taxon>Vibrionaceae</taxon>
        <taxon>Vibrio</taxon>
    </lineage>
</organism>
<dbReference type="AlphaFoldDB" id="A0A0B8NR86"/>
<evidence type="ECO:0000313" key="2">
    <source>
        <dbReference type="Proteomes" id="UP000031671"/>
    </source>
</evidence>
<protein>
    <submittedName>
        <fullName evidence="1">Uncharacterized protein</fullName>
    </submittedName>
</protein>
<reference evidence="1 2" key="1">
    <citation type="submission" date="2015-01" db="EMBL/GenBank/DDBJ databases">
        <title>Vibrio sp. C1 JCM 19231 whole genome shotgun sequence.</title>
        <authorList>
            <person name="Sawabe T."/>
            <person name="Meirelles P."/>
            <person name="Feng G."/>
            <person name="Sayaka M."/>
            <person name="Hattori M."/>
            <person name="Ohkuma M."/>
        </authorList>
    </citation>
    <scope>NUCLEOTIDE SEQUENCE [LARGE SCALE GENOMIC DNA]</scope>
    <source>
        <strain evidence="2">JCM 19231</strain>
    </source>
</reference>
<gene>
    <name evidence="1" type="ORF">JCM19231_2547</name>
</gene>
<keyword evidence="2" id="KW-1185">Reference proteome</keyword>
<reference evidence="1 2" key="2">
    <citation type="submission" date="2015-01" db="EMBL/GenBank/DDBJ databases">
        <authorList>
            <consortium name="NBRP consortium"/>
            <person name="Sawabe T."/>
            <person name="Meirelles P."/>
            <person name="Feng G."/>
            <person name="Sayaka M."/>
            <person name="Hattori M."/>
            <person name="Ohkuma M."/>
        </authorList>
    </citation>
    <scope>NUCLEOTIDE SEQUENCE [LARGE SCALE GENOMIC DNA]</scope>
    <source>
        <strain evidence="2">JCM 19231</strain>
    </source>
</reference>
<evidence type="ECO:0000313" key="1">
    <source>
        <dbReference type="EMBL" id="GAM56401.1"/>
    </source>
</evidence>
<dbReference type="Proteomes" id="UP000031671">
    <property type="component" value="Unassembled WGS sequence"/>
</dbReference>
<dbReference type="EMBL" id="BBRZ01000029">
    <property type="protein sequence ID" value="GAM56401.1"/>
    <property type="molecule type" value="Genomic_DNA"/>
</dbReference>
<accession>A0A0B8NR86</accession>
<sequence length="39" mass="4328">MPHLACGMRSSIVQMVLGIARIWIVDVIEQLIHGAQVIE</sequence>
<comment type="caution">
    <text evidence="1">The sequence shown here is derived from an EMBL/GenBank/DDBJ whole genome shotgun (WGS) entry which is preliminary data.</text>
</comment>
<proteinExistence type="predicted"/>